<dbReference type="PANTHER" id="PTHR10953">
    <property type="entry name" value="UBIQUITIN-ACTIVATING ENZYME E1"/>
    <property type="match status" value="1"/>
</dbReference>
<dbReference type="AlphaFoldDB" id="A0A142CV55"/>
<dbReference type="OrthoDB" id="7915at2157"/>
<keyword evidence="3" id="KW-0808">Transferase</keyword>
<dbReference type="SUPFAM" id="SSF69572">
    <property type="entry name" value="Activating enzymes of the ubiquitin-like proteins"/>
    <property type="match status" value="1"/>
</dbReference>
<dbReference type="InterPro" id="IPR035985">
    <property type="entry name" value="Ubiquitin-activating_enz"/>
</dbReference>
<sequence>MLTERELERYDRQIMIFGKEGQEKLKGAKVAVVGVGGLGSPVAYYLAAAGIGTVLLIDEQTPELSNLNRQILHWEEDVGKRPKPESAKWKLERFNSDIKIEAYTGRLTAENINEVLKDVDIVVDCLDNFQTRYLLDEYIHRKRIPLVHGAVEGMHGQVTTIVPGITKSLREIFPKVNEKEEKFPIIGATAGVVGSIQAMEVIKLLTGIGEPLLNKLLLIDLALNLFEIVELK</sequence>
<name>A0A142CV55_9EURY</name>
<gene>
    <name evidence="3" type="ORF">A0127_05480</name>
</gene>
<dbReference type="Pfam" id="PF00899">
    <property type="entry name" value="ThiF"/>
    <property type="match status" value="1"/>
</dbReference>
<reference evidence="4" key="1">
    <citation type="submission" date="2016-03" db="EMBL/GenBank/DDBJ databases">
        <authorList>
            <person name="Oger P.M."/>
        </authorList>
    </citation>
    <scope>NUCLEOTIDE SEQUENCE [LARGE SCALE GENOMIC DNA]</scope>
    <source>
        <strain evidence="4">OG-1</strain>
    </source>
</reference>
<dbReference type="GeneID" id="27139976"/>
<evidence type="ECO:0000256" key="1">
    <source>
        <dbReference type="ARBA" id="ARBA00009919"/>
    </source>
</evidence>
<dbReference type="Proteomes" id="UP000073604">
    <property type="component" value="Chromosome"/>
</dbReference>
<dbReference type="KEGG" id="tpep:A0127_05480"/>
<dbReference type="GO" id="GO:0016779">
    <property type="term" value="F:nucleotidyltransferase activity"/>
    <property type="evidence" value="ECO:0007669"/>
    <property type="project" value="UniProtKB-KW"/>
</dbReference>
<dbReference type="InterPro" id="IPR045886">
    <property type="entry name" value="ThiF/MoeB/HesA"/>
</dbReference>
<dbReference type="CDD" id="cd00757">
    <property type="entry name" value="ThiF_MoeB_HesA_family"/>
    <property type="match status" value="1"/>
</dbReference>
<accession>A0A142CV55</accession>
<dbReference type="STRING" id="53952.A0127_05480"/>
<dbReference type="FunFam" id="3.40.50.720:FF:000080">
    <property type="entry name" value="Thiazole biosynthesis adenylyltransferase ThiF"/>
    <property type="match status" value="1"/>
</dbReference>
<dbReference type="EMBL" id="CP014750">
    <property type="protein sequence ID" value="AMQ18657.1"/>
    <property type="molecule type" value="Genomic_DNA"/>
</dbReference>
<dbReference type="Gene3D" id="3.40.50.720">
    <property type="entry name" value="NAD(P)-binding Rossmann-like Domain"/>
    <property type="match status" value="1"/>
</dbReference>
<keyword evidence="3" id="KW-0548">Nucleotidyltransferase</keyword>
<protein>
    <submittedName>
        <fullName evidence="3">Adenylyltransferase</fullName>
    </submittedName>
</protein>
<evidence type="ECO:0000259" key="2">
    <source>
        <dbReference type="Pfam" id="PF00899"/>
    </source>
</evidence>
<comment type="similarity">
    <text evidence="1">Belongs to the HesA/MoeB/ThiF family.</text>
</comment>
<evidence type="ECO:0000313" key="3">
    <source>
        <dbReference type="EMBL" id="AMQ18657.1"/>
    </source>
</evidence>
<proteinExistence type="inferred from homology"/>
<dbReference type="PANTHER" id="PTHR10953:SF102">
    <property type="entry name" value="ADENYLYLTRANSFERASE AND SULFURTRANSFERASE MOCS3"/>
    <property type="match status" value="1"/>
</dbReference>
<keyword evidence="4" id="KW-1185">Reference proteome</keyword>
<dbReference type="GO" id="GO:0008641">
    <property type="term" value="F:ubiquitin-like modifier activating enzyme activity"/>
    <property type="evidence" value="ECO:0007669"/>
    <property type="project" value="InterPro"/>
</dbReference>
<feature type="domain" description="THIF-type NAD/FAD binding fold" evidence="2">
    <location>
        <begin position="10"/>
        <end position="230"/>
    </location>
</feature>
<organism evidence="3 4">
    <name type="scientific">Thermococcus peptonophilus</name>
    <dbReference type="NCBI Taxonomy" id="53952"/>
    <lineage>
        <taxon>Archaea</taxon>
        <taxon>Methanobacteriati</taxon>
        <taxon>Methanobacteriota</taxon>
        <taxon>Thermococci</taxon>
        <taxon>Thermococcales</taxon>
        <taxon>Thermococcaceae</taxon>
        <taxon>Thermococcus</taxon>
    </lineage>
</organism>
<dbReference type="NCBIfam" id="NF006204">
    <property type="entry name" value="PRK08328.1"/>
    <property type="match status" value="1"/>
</dbReference>
<dbReference type="GO" id="GO:0004792">
    <property type="term" value="F:thiosulfate-cyanide sulfurtransferase activity"/>
    <property type="evidence" value="ECO:0007669"/>
    <property type="project" value="TreeGrafter"/>
</dbReference>
<dbReference type="GO" id="GO:0005737">
    <property type="term" value="C:cytoplasm"/>
    <property type="evidence" value="ECO:0007669"/>
    <property type="project" value="TreeGrafter"/>
</dbReference>
<dbReference type="RefSeq" id="WP_062388960.1">
    <property type="nucleotide sequence ID" value="NZ_CP014750.1"/>
</dbReference>
<dbReference type="InterPro" id="IPR000594">
    <property type="entry name" value="ThiF_NAD_FAD-bd"/>
</dbReference>
<evidence type="ECO:0000313" key="4">
    <source>
        <dbReference type="Proteomes" id="UP000073604"/>
    </source>
</evidence>